<evidence type="ECO:0000256" key="2">
    <source>
        <dbReference type="ARBA" id="ARBA00022801"/>
    </source>
</evidence>
<evidence type="ECO:0000313" key="5">
    <source>
        <dbReference type="EMBL" id="KAK3013500.1"/>
    </source>
</evidence>
<evidence type="ECO:0000256" key="3">
    <source>
        <dbReference type="ARBA" id="ARBA00022806"/>
    </source>
</evidence>
<proteinExistence type="predicted"/>
<keyword evidence="3" id="KW-0547">Nucleotide-binding</keyword>
<keyword evidence="3" id="KW-0347">Helicase</keyword>
<accession>A0AA89ASJ1</accession>
<name>A0AA89ASJ1_9ASTE</name>
<protein>
    <recommendedName>
        <fullName evidence="1">RNA helicase</fullName>
        <ecNumber evidence="1">3.6.4.13</ecNumber>
    </recommendedName>
</protein>
<organism evidence="5 6">
    <name type="scientific">Escallonia herrerae</name>
    <dbReference type="NCBI Taxonomy" id="1293975"/>
    <lineage>
        <taxon>Eukaryota</taxon>
        <taxon>Viridiplantae</taxon>
        <taxon>Streptophyta</taxon>
        <taxon>Embryophyta</taxon>
        <taxon>Tracheophyta</taxon>
        <taxon>Spermatophyta</taxon>
        <taxon>Magnoliopsida</taxon>
        <taxon>eudicotyledons</taxon>
        <taxon>Gunneridae</taxon>
        <taxon>Pentapetalae</taxon>
        <taxon>asterids</taxon>
        <taxon>campanulids</taxon>
        <taxon>Escalloniales</taxon>
        <taxon>Escalloniaceae</taxon>
        <taxon>Escallonia</taxon>
    </lineage>
</organism>
<dbReference type="Proteomes" id="UP001188597">
    <property type="component" value="Unassembled WGS sequence"/>
</dbReference>
<dbReference type="EMBL" id="JAVXUP010001293">
    <property type="protein sequence ID" value="KAK3013500.1"/>
    <property type="molecule type" value="Genomic_DNA"/>
</dbReference>
<keyword evidence="3" id="KW-0067">ATP-binding</keyword>
<dbReference type="GO" id="GO:0003725">
    <property type="term" value="F:double-stranded RNA binding"/>
    <property type="evidence" value="ECO:0007669"/>
    <property type="project" value="TreeGrafter"/>
</dbReference>
<evidence type="ECO:0000256" key="4">
    <source>
        <dbReference type="ARBA" id="ARBA00047984"/>
    </source>
</evidence>
<dbReference type="GO" id="GO:0016787">
    <property type="term" value="F:hydrolase activity"/>
    <property type="evidence" value="ECO:0007669"/>
    <property type="project" value="UniProtKB-KW"/>
</dbReference>
<dbReference type="GO" id="GO:0005730">
    <property type="term" value="C:nucleolus"/>
    <property type="evidence" value="ECO:0007669"/>
    <property type="project" value="TreeGrafter"/>
</dbReference>
<dbReference type="PANTHER" id="PTHR18934">
    <property type="entry name" value="ATP-DEPENDENT RNA HELICASE"/>
    <property type="match status" value="1"/>
</dbReference>
<evidence type="ECO:0000256" key="1">
    <source>
        <dbReference type="ARBA" id="ARBA00012552"/>
    </source>
</evidence>
<keyword evidence="2" id="KW-0378">Hydrolase</keyword>
<reference evidence="5" key="1">
    <citation type="submission" date="2022-12" db="EMBL/GenBank/DDBJ databases">
        <title>Draft genome assemblies for two species of Escallonia (Escalloniales).</title>
        <authorList>
            <person name="Chanderbali A."/>
            <person name="Dervinis C."/>
            <person name="Anghel I."/>
            <person name="Soltis D."/>
            <person name="Soltis P."/>
            <person name="Zapata F."/>
        </authorList>
    </citation>
    <scope>NUCLEOTIDE SEQUENCE</scope>
    <source>
        <strain evidence="5">UCBG64.0493</strain>
        <tissue evidence="5">Leaf</tissue>
    </source>
</reference>
<dbReference type="GO" id="GO:0003724">
    <property type="term" value="F:RNA helicase activity"/>
    <property type="evidence" value="ECO:0007669"/>
    <property type="project" value="UniProtKB-EC"/>
</dbReference>
<dbReference type="AlphaFoldDB" id="A0AA89ASJ1"/>
<comment type="caution">
    <text evidence="5">The sequence shown here is derived from an EMBL/GenBank/DDBJ whole genome shotgun (WGS) entry which is preliminary data.</text>
</comment>
<dbReference type="GO" id="GO:0045943">
    <property type="term" value="P:positive regulation of transcription by RNA polymerase I"/>
    <property type="evidence" value="ECO:0007669"/>
    <property type="project" value="TreeGrafter"/>
</dbReference>
<dbReference type="EC" id="3.6.4.13" evidence="1"/>
<dbReference type="PANTHER" id="PTHR18934:SF118">
    <property type="entry name" value="ATP-DEPENDENT RNA HELICASE DHX33"/>
    <property type="match status" value="1"/>
</dbReference>
<keyword evidence="6" id="KW-1185">Reference proteome</keyword>
<comment type="catalytic activity">
    <reaction evidence="4">
        <text>ATP + H2O = ADP + phosphate + H(+)</text>
        <dbReference type="Rhea" id="RHEA:13065"/>
        <dbReference type="ChEBI" id="CHEBI:15377"/>
        <dbReference type="ChEBI" id="CHEBI:15378"/>
        <dbReference type="ChEBI" id="CHEBI:30616"/>
        <dbReference type="ChEBI" id="CHEBI:43474"/>
        <dbReference type="ChEBI" id="CHEBI:456216"/>
        <dbReference type="EC" id="3.6.4.13"/>
    </reaction>
</comment>
<sequence length="185" mass="21638">MYIQVASTKSSRAALRCFSSPEGDHLTLLNVYRSCAEFLEKSKMLNKEKAEKNLRKWCKENFINSRSLRHARDIHSQIRANVEQMALKQPDGAYRYVHLLHLAAAPWFHGYLCRLTKATSFLCNISKCSHLFPLNLHFFMDLYLYLVFPLNIHHFRPLIGFGKWSDSANSPFFCVISSKTRMHYF</sequence>
<evidence type="ECO:0000313" key="6">
    <source>
        <dbReference type="Proteomes" id="UP001188597"/>
    </source>
</evidence>
<gene>
    <name evidence="5" type="ORF">RJ639_010093</name>
</gene>